<proteinExistence type="predicted"/>
<name>A0ABQ0LAB0_MYCCL</name>
<reference evidence="2" key="1">
    <citation type="submission" date="2014-09" db="EMBL/GenBank/DDBJ databases">
        <title>Genome sequence of the luminous mushroom Mycena chlorophos for searching fungal bioluminescence genes.</title>
        <authorList>
            <person name="Tanaka Y."/>
            <person name="Kasuga D."/>
            <person name="Oba Y."/>
            <person name="Hase S."/>
            <person name="Sato K."/>
            <person name="Oba Y."/>
            <person name="Sakakibara Y."/>
        </authorList>
    </citation>
    <scope>NUCLEOTIDE SEQUENCE</scope>
</reference>
<sequence length="246" mass="27070">MGAVRREASGIERFQRVDQRAEETLDREAGVARRFDPDLWGWGAAGGWERLGVWVGCGRGWWRTSVYRPTRQAYRAGKALRRTRALSTAPSSSDDRHPRTSRTRLDHFTLRGSDDAPVTDRQRHYRKRLACVVRGVVFYHRDQYLRRAACGGFGELTNVATVLGLATPRDAFFTSLAKFAVPTRVAPSLDNSYAELQTPGSAASITGNLDFTTAAAQPPGLSERNLACLKVLVASALFLAGSLGES</sequence>
<accession>A0ABQ0LAB0</accession>
<keyword evidence="3" id="KW-1185">Reference proteome</keyword>
<protein>
    <submittedName>
        <fullName evidence="2">Uncharacterized protein</fullName>
    </submittedName>
</protein>
<dbReference type="EMBL" id="DF844190">
    <property type="protein sequence ID" value="GAT48043.1"/>
    <property type="molecule type" value="Genomic_DNA"/>
</dbReference>
<feature type="compositionally biased region" description="Basic and acidic residues" evidence="1">
    <location>
        <begin position="93"/>
        <end position="113"/>
    </location>
</feature>
<dbReference type="Proteomes" id="UP000815677">
    <property type="component" value="Unassembled WGS sequence"/>
</dbReference>
<evidence type="ECO:0000313" key="2">
    <source>
        <dbReference type="EMBL" id="GAT48043.1"/>
    </source>
</evidence>
<feature type="region of interest" description="Disordered" evidence="1">
    <location>
        <begin position="83"/>
        <end position="113"/>
    </location>
</feature>
<evidence type="ECO:0000313" key="3">
    <source>
        <dbReference type="Proteomes" id="UP000815677"/>
    </source>
</evidence>
<evidence type="ECO:0000256" key="1">
    <source>
        <dbReference type="SAM" id="MobiDB-lite"/>
    </source>
</evidence>
<organism evidence="2 3">
    <name type="scientific">Mycena chlorophos</name>
    <name type="common">Agaric fungus</name>
    <name type="synonym">Agaricus chlorophos</name>
    <dbReference type="NCBI Taxonomy" id="658473"/>
    <lineage>
        <taxon>Eukaryota</taxon>
        <taxon>Fungi</taxon>
        <taxon>Dikarya</taxon>
        <taxon>Basidiomycota</taxon>
        <taxon>Agaricomycotina</taxon>
        <taxon>Agaricomycetes</taxon>
        <taxon>Agaricomycetidae</taxon>
        <taxon>Agaricales</taxon>
        <taxon>Marasmiineae</taxon>
        <taxon>Mycenaceae</taxon>
        <taxon>Mycena</taxon>
    </lineage>
</organism>
<gene>
    <name evidence="2" type="ORF">MCHLO_05479</name>
</gene>